<feature type="transmembrane region" description="Helical" evidence="8">
    <location>
        <begin position="101"/>
        <end position="128"/>
    </location>
</feature>
<dbReference type="GO" id="GO:0015099">
    <property type="term" value="F:nickel cation transmembrane transporter activity"/>
    <property type="evidence" value="ECO:0007669"/>
    <property type="project" value="UniProtKB-UniRule"/>
</dbReference>
<dbReference type="GO" id="GO:0012505">
    <property type="term" value="C:endomembrane system"/>
    <property type="evidence" value="ECO:0007669"/>
    <property type="project" value="UniProtKB-SubCell"/>
</dbReference>
<dbReference type="NCBIfam" id="TIGR00802">
    <property type="entry name" value="nico"/>
    <property type="match status" value="1"/>
</dbReference>
<dbReference type="InterPro" id="IPR011541">
    <property type="entry name" value="Ni/Co_transpt_high_affinity"/>
</dbReference>
<dbReference type="PANTHER" id="PTHR31611">
    <property type="entry name" value="HIGH-AFFINITY NICKEL TRANSPORT PROTEIN NIC1"/>
    <property type="match status" value="1"/>
</dbReference>
<feature type="transmembrane region" description="Helical" evidence="8">
    <location>
        <begin position="148"/>
        <end position="172"/>
    </location>
</feature>
<keyword evidence="5 8" id="KW-0812">Transmembrane</keyword>
<proteinExistence type="inferred from homology"/>
<keyword evidence="4" id="KW-0533">Nickel</keyword>
<gene>
    <name evidence="9" type="ORF">C8D77_101531</name>
</gene>
<feature type="transmembrane region" description="Helical" evidence="8">
    <location>
        <begin position="62"/>
        <end position="80"/>
    </location>
</feature>
<evidence type="ECO:0000256" key="2">
    <source>
        <dbReference type="ARBA" id="ARBA00010892"/>
    </source>
</evidence>
<evidence type="ECO:0000313" key="10">
    <source>
        <dbReference type="Proteomes" id="UP000245631"/>
    </source>
</evidence>
<accession>A0A8E2WIY2</accession>
<evidence type="ECO:0000256" key="7">
    <source>
        <dbReference type="ARBA" id="ARBA00023136"/>
    </source>
</evidence>
<name>A0A8E2WIY2_RHILI</name>
<feature type="transmembrane region" description="Helical" evidence="8">
    <location>
        <begin position="286"/>
        <end position="313"/>
    </location>
</feature>
<sequence>MTQGAALTAPAMHQEPVKRRLPNPFDDQPVRVRTKAVMIYVLLIAANIAAWMWAWVAFSDRPALLGTALLAYMFGLRHAFDADHIAAIDNVVRKLMQEGKAPYATGFFFSLGHSSIVVLASIAIAASATMMQGRLDEFHNLGGLIGTSISALFLLVVGIANLFILKGIWAAFIRARRGEKIVDEDLDALLAGRGLIARIFRPLFGIVSRSWHMYPIGFLFGLGFDTATEIGLLGISATQATQGISFWSILIFPALFTAGMSIMDTTDSVLMTGAYSWAFVNPMRKLWYNLTITIASAVIAIFIGGIEALGILADKLGLQGGLWGAVEGINENFATFGYAIVGIFVVSWVVSVIVYRAKGYGRLRLENT</sequence>
<comment type="caution">
    <text evidence="9">The sequence shown here is derived from an EMBL/GenBank/DDBJ whole genome shotgun (WGS) entry which is preliminary data.</text>
</comment>
<evidence type="ECO:0000256" key="4">
    <source>
        <dbReference type="ARBA" id="ARBA00022596"/>
    </source>
</evidence>
<dbReference type="Pfam" id="PF03824">
    <property type="entry name" value="NicO"/>
    <property type="match status" value="1"/>
</dbReference>
<feature type="transmembrane region" description="Helical" evidence="8">
    <location>
        <begin position="333"/>
        <end position="355"/>
    </location>
</feature>
<protein>
    <recommendedName>
        <fullName evidence="8">Nickel/cobalt efflux system</fullName>
    </recommendedName>
</protein>
<dbReference type="InterPro" id="IPR004688">
    <property type="entry name" value="Ni/Co_transpt"/>
</dbReference>
<keyword evidence="7 8" id="KW-0472">Membrane</keyword>
<dbReference type="AlphaFoldDB" id="A0A8E2WIY2"/>
<dbReference type="PANTHER" id="PTHR31611:SF0">
    <property type="entry name" value="HIGH-AFFINITY NICKEL TRANSPORT PROTEIN NIC1"/>
    <property type="match status" value="1"/>
</dbReference>
<feature type="transmembrane region" description="Helical" evidence="8">
    <location>
        <begin position="37"/>
        <end position="56"/>
    </location>
</feature>
<evidence type="ECO:0000256" key="8">
    <source>
        <dbReference type="RuleBase" id="RU362101"/>
    </source>
</evidence>
<organism evidence="9 10">
    <name type="scientific">Rhizobium loti</name>
    <name type="common">Mesorhizobium loti</name>
    <dbReference type="NCBI Taxonomy" id="381"/>
    <lineage>
        <taxon>Bacteria</taxon>
        <taxon>Pseudomonadati</taxon>
        <taxon>Pseudomonadota</taxon>
        <taxon>Alphaproteobacteria</taxon>
        <taxon>Hyphomicrobiales</taxon>
        <taxon>Phyllobacteriaceae</taxon>
        <taxon>Mesorhizobium</taxon>
    </lineage>
</organism>
<comment type="subcellular location">
    <subcellularLocation>
        <location evidence="8">Cell membrane</location>
        <topology evidence="8">Multi-pass membrane protein</topology>
    </subcellularLocation>
    <subcellularLocation>
        <location evidence="1">Endomembrane system</location>
        <topology evidence="1">Multi-pass membrane protein</topology>
    </subcellularLocation>
</comment>
<evidence type="ECO:0000256" key="5">
    <source>
        <dbReference type="ARBA" id="ARBA00022692"/>
    </source>
</evidence>
<keyword evidence="6 8" id="KW-1133">Transmembrane helix</keyword>
<evidence type="ECO:0000256" key="6">
    <source>
        <dbReference type="ARBA" id="ARBA00022989"/>
    </source>
</evidence>
<dbReference type="EMBL" id="QGGH01000001">
    <property type="protein sequence ID" value="PWJ93851.1"/>
    <property type="molecule type" value="Genomic_DNA"/>
</dbReference>
<keyword evidence="3 8" id="KW-0813">Transport</keyword>
<evidence type="ECO:0000256" key="3">
    <source>
        <dbReference type="ARBA" id="ARBA00022448"/>
    </source>
</evidence>
<dbReference type="Proteomes" id="UP000245631">
    <property type="component" value="Unassembled WGS sequence"/>
</dbReference>
<evidence type="ECO:0000256" key="1">
    <source>
        <dbReference type="ARBA" id="ARBA00004127"/>
    </source>
</evidence>
<dbReference type="GO" id="GO:0005886">
    <property type="term" value="C:plasma membrane"/>
    <property type="evidence" value="ECO:0007669"/>
    <property type="project" value="UniProtKB-SubCell"/>
</dbReference>
<evidence type="ECO:0000313" key="9">
    <source>
        <dbReference type="EMBL" id="PWJ93851.1"/>
    </source>
</evidence>
<comment type="similarity">
    <text evidence="2 8">Belongs to the NiCoT transporter (TC 2.A.52) family.</text>
</comment>
<feature type="transmembrane region" description="Helical" evidence="8">
    <location>
        <begin position="244"/>
        <end position="265"/>
    </location>
</feature>
<reference evidence="9 10" key="1">
    <citation type="submission" date="2018-05" db="EMBL/GenBank/DDBJ databases">
        <title>Genomic Encyclopedia of Type Strains, Phase IV (KMG-IV): sequencing the most valuable type-strain genomes for metagenomic binning, comparative biology and taxonomic classification.</title>
        <authorList>
            <person name="Goeker M."/>
        </authorList>
    </citation>
    <scope>NUCLEOTIDE SEQUENCE [LARGE SCALE GENOMIC DNA]</scope>
    <source>
        <strain evidence="9 10">DSM 2626</strain>
    </source>
</reference>